<accession>A0AA95AJ94</accession>
<evidence type="ECO:0000256" key="2">
    <source>
        <dbReference type="ARBA" id="ARBA00022908"/>
    </source>
</evidence>
<sequence length="357" mass="40913">MGTITARKRKDGSVGYTAQILRKKGGRIVFREAKTFDRKREAEAWVRFREIEIDKPGALERLNANRFTLADAIDRYVKEKGTMGATKDQVLRTIKTFNLATMDCSDIRSDDIVTFANELAEGRKPQTVGSYISHLSSIFSIARPAWGMPLDPVAIRDAQTVLRKLNTIANSESRTRRPTLAELDKIMEYFTKRNQATPHVSRMDRVVAFAIYSTRRQEEIVRIEWEDLDEAHSRILVRDLKHPGQKKGNDVWCELPPEAMQIIKAMPKTGPRIFPYGIAGVGAAFTRACQFLEIEDLRFHDLRHEGISRLFEMGRTIPLAASVSGHRTWNSLKRYTQIREKGDKFEGWKWLKTVTES</sequence>
<protein>
    <submittedName>
        <fullName evidence="6">Site-specific integrase</fullName>
    </submittedName>
</protein>
<dbReference type="GO" id="GO:0006310">
    <property type="term" value="P:DNA recombination"/>
    <property type="evidence" value="ECO:0007669"/>
    <property type="project" value="UniProtKB-KW"/>
</dbReference>
<dbReference type="Proteomes" id="UP000320858">
    <property type="component" value="Unassembled WGS sequence"/>
</dbReference>
<dbReference type="InterPro" id="IPR013762">
    <property type="entry name" value="Integrase-like_cat_sf"/>
</dbReference>
<name>A0AA95AJ94_RHIRH</name>
<dbReference type="InterPro" id="IPR002104">
    <property type="entry name" value="Integrase_catalytic"/>
</dbReference>
<proteinExistence type="inferred from homology"/>
<evidence type="ECO:0000256" key="1">
    <source>
        <dbReference type="ARBA" id="ARBA00008857"/>
    </source>
</evidence>
<keyword evidence="2" id="KW-0229">DNA integration</keyword>
<evidence type="ECO:0000259" key="5">
    <source>
        <dbReference type="PROSITE" id="PS51898"/>
    </source>
</evidence>
<evidence type="ECO:0000256" key="3">
    <source>
        <dbReference type="ARBA" id="ARBA00023125"/>
    </source>
</evidence>
<dbReference type="Pfam" id="PF00589">
    <property type="entry name" value="Phage_integrase"/>
    <property type="match status" value="1"/>
</dbReference>
<gene>
    <name evidence="6" type="ORF">EXN24_05305</name>
</gene>
<dbReference type="PANTHER" id="PTHR30349">
    <property type="entry name" value="PHAGE INTEGRASE-RELATED"/>
    <property type="match status" value="1"/>
</dbReference>
<comment type="caution">
    <text evidence="6">The sequence shown here is derived from an EMBL/GenBank/DDBJ whole genome shotgun (WGS) entry which is preliminary data.</text>
</comment>
<dbReference type="InterPro" id="IPR011010">
    <property type="entry name" value="DNA_brk_join_enz"/>
</dbReference>
<comment type="similarity">
    <text evidence="1">Belongs to the 'phage' integrase family.</text>
</comment>
<reference evidence="6 7" key="1">
    <citation type="journal article" date="2019" name="Appl. Microbiol. Biotechnol.">
        <title>Differential efficiency of wild type rhizogenic strains for rol gene transformation of plants.</title>
        <authorList>
            <person name="Desmet S."/>
            <person name="De Keyser E."/>
            <person name="Van Vaerenbergh J."/>
            <person name="Baeyen S."/>
            <person name="Van Huylenbroeck J."/>
            <person name="Geelen D."/>
            <person name="Dhooghe E."/>
        </authorList>
    </citation>
    <scope>NUCLEOTIDE SEQUENCE [LARGE SCALE GENOMIC DNA]</scope>
    <source>
        <strain evidence="6 7">B 4.1</strain>
    </source>
</reference>
<keyword evidence="4" id="KW-0233">DNA recombination</keyword>
<dbReference type="PROSITE" id="PS51898">
    <property type="entry name" value="TYR_RECOMBINASE"/>
    <property type="match status" value="1"/>
</dbReference>
<dbReference type="PANTHER" id="PTHR30349:SF41">
    <property type="entry name" value="INTEGRASE_RECOMBINASE PROTEIN MJ0367-RELATED"/>
    <property type="match status" value="1"/>
</dbReference>
<evidence type="ECO:0000313" key="6">
    <source>
        <dbReference type="EMBL" id="TRA90928.1"/>
    </source>
</evidence>
<organism evidence="6 7">
    <name type="scientific">Rhizobium rhizogenes</name>
    <name type="common">Agrobacterium rhizogenes</name>
    <dbReference type="NCBI Taxonomy" id="359"/>
    <lineage>
        <taxon>Bacteria</taxon>
        <taxon>Pseudomonadati</taxon>
        <taxon>Pseudomonadota</taxon>
        <taxon>Alphaproteobacteria</taxon>
        <taxon>Hyphomicrobiales</taxon>
        <taxon>Rhizobiaceae</taxon>
        <taxon>Rhizobium/Agrobacterium group</taxon>
        <taxon>Rhizobium</taxon>
    </lineage>
</organism>
<dbReference type="InterPro" id="IPR050090">
    <property type="entry name" value="Tyrosine_recombinase_XerCD"/>
</dbReference>
<evidence type="ECO:0000313" key="7">
    <source>
        <dbReference type="Proteomes" id="UP000320858"/>
    </source>
</evidence>
<dbReference type="CDD" id="cd00796">
    <property type="entry name" value="INT_Rci_Hp1_C"/>
    <property type="match status" value="1"/>
</dbReference>
<dbReference type="EMBL" id="SGOB01000001">
    <property type="protein sequence ID" value="TRA90928.1"/>
    <property type="molecule type" value="Genomic_DNA"/>
</dbReference>
<dbReference type="Gene3D" id="1.10.443.10">
    <property type="entry name" value="Intergrase catalytic core"/>
    <property type="match status" value="1"/>
</dbReference>
<keyword evidence="3" id="KW-0238">DNA-binding</keyword>
<feature type="domain" description="Tyr recombinase" evidence="5">
    <location>
        <begin position="173"/>
        <end position="349"/>
    </location>
</feature>
<dbReference type="SUPFAM" id="SSF56349">
    <property type="entry name" value="DNA breaking-rejoining enzymes"/>
    <property type="match status" value="1"/>
</dbReference>
<dbReference type="GO" id="GO:0003677">
    <property type="term" value="F:DNA binding"/>
    <property type="evidence" value="ECO:0007669"/>
    <property type="project" value="UniProtKB-KW"/>
</dbReference>
<evidence type="ECO:0000256" key="4">
    <source>
        <dbReference type="ARBA" id="ARBA00023172"/>
    </source>
</evidence>
<dbReference type="AlphaFoldDB" id="A0AA95AJ94"/>
<dbReference type="GO" id="GO:0015074">
    <property type="term" value="P:DNA integration"/>
    <property type="evidence" value="ECO:0007669"/>
    <property type="project" value="UniProtKB-KW"/>
</dbReference>
<dbReference type="RefSeq" id="WP_142851119.1">
    <property type="nucleotide sequence ID" value="NZ_SGOB01000001.1"/>
</dbReference>